<evidence type="ECO:0000313" key="8">
    <source>
        <dbReference type="Proteomes" id="UP000291600"/>
    </source>
</evidence>
<dbReference type="RefSeq" id="WP_130971117.1">
    <property type="nucleotide sequence ID" value="NZ_SITJ01000076.1"/>
</dbReference>
<feature type="chain" id="PRO_5044751528" evidence="5">
    <location>
        <begin position="19"/>
        <end position="167"/>
    </location>
</feature>
<evidence type="ECO:0000256" key="1">
    <source>
        <dbReference type="ARBA" id="ARBA00004561"/>
    </source>
</evidence>
<dbReference type="PANTHER" id="PTHR33420:SF12">
    <property type="entry name" value="FIMBRIN-LIKE PROTEIN FIMI-RELATED"/>
    <property type="match status" value="1"/>
</dbReference>
<sequence>MRKFTFTSLLLISSYCFSAPELVQIHYRGTVVIPPCTIATPLAVVNFGNVLTSDFTSSSDVSDWKGVNINLTDCTNVSKYTVTISAPVSKANSKYIGSTGTAAHIAIEAVAALDSDIQIYNKSVLTMDTGGEPTQTLLLKFRLHNDGSGETTTGTVNSTVTLTYAFS</sequence>
<dbReference type="InterPro" id="IPR050263">
    <property type="entry name" value="Bact_Fimbrial_Adh_Pro"/>
</dbReference>
<proteinExistence type="inferred from homology"/>
<dbReference type="SUPFAM" id="SSF49401">
    <property type="entry name" value="Bacterial adhesins"/>
    <property type="match status" value="1"/>
</dbReference>
<reference evidence="7 8" key="1">
    <citation type="submission" date="2019-02" db="EMBL/GenBank/DDBJ databases">
        <title>Comparative genomic analysis of the Hafnia genus genomes.</title>
        <authorList>
            <person name="Zhiqiu Y."/>
            <person name="Chao Y."/>
            <person name="Yuhui D."/>
            <person name="Di H."/>
            <person name="Bin L."/>
        </authorList>
    </citation>
    <scope>NUCLEOTIDE SEQUENCE [LARGE SCALE GENOMIC DNA]</scope>
    <source>
        <strain evidence="7 8">PCM_1210</strain>
    </source>
</reference>
<gene>
    <name evidence="7" type="ORF">EYY96_13855</name>
</gene>
<keyword evidence="3 5" id="KW-0732">Signal</keyword>
<dbReference type="InterPro" id="IPR036937">
    <property type="entry name" value="Adhesion_dom_fimbrial_sf"/>
</dbReference>
<evidence type="ECO:0000259" key="6">
    <source>
        <dbReference type="Pfam" id="PF00419"/>
    </source>
</evidence>
<comment type="caution">
    <text evidence="7">The sequence shown here is derived from an EMBL/GenBank/DDBJ whole genome shotgun (WGS) entry which is preliminary data.</text>
</comment>
<dbReference type="Gene3D" id="2.60.40.1090">
    <property type="entry name" value="Fimbrial-type adhesion domain"/>
    <property type="match status" value="1"/>
</dbReference>
<evidence type="ECO:0000256" key="3">
    <source>
        <dbReference type="ARBA" id="ARBA00022729"/>
    </source>
</evidence>
<dbReference type="InterPro" id="IPR008966">
    <property type="entry name" value="Adhesion_dom_sf"/>
</dbReference>
<organism evidence="7 8">
    <name type="scientific">Hafnia alvei</name>
    <dbReference type="NCBI Taxonomy" id="569"/>
    <lineage>
        <taxon>Bacteria</taxon>
        <taxon>Pseudomonadati</taxon>
        <taxon>Pseudomonadota</taxon>
        <taxon>Gammaproteobacteria</taxon>
        <taxon>Enterobacterales</taxon>
        <taxon>Hafniaceae</taxon>
        <taxon>Hafnia</taxon>
    </lineage>
</organism>
<dbReference type="EMBL" id="SITJ01000076">
    <property type="protein sequence ID" value="TBL66087.1"/>
    <property type="molecule type" value="Genomic_DNA"/>
</dbReference>
<evidence type="ECO:0000256" key="2">
    <source>
        <dbReference type="ARBA" id="ARBA00006671"/>
    </source>
</evidence>
<protein>
    <submittedName>
        <fullName evidence="7">Type 1 fimbrial protein</fullName>
    </submittedName>
</protein>
<dbReference type="InterPro" id="IPR000259">
    <property type="entry name" value="Adhesion_dom_fimbrial"/>
</dbReference>
<name>A0ABD7Q262_HAFAL</name>
<accession>A0ABD7Q262</accession>
<dbReference type="GO" id="GO:0009289">
    <property type="term" value="C:pilus"/>
    <property type="evidence" value="ECO:0007669"/>
    <property type="project" value="UniProtKB-SubCell"/>
</dbReference>
<dbReference type="Proteomes" id="UP000291600">
    <property type="component" value="Unassembled WGS sequence"/>
</dbReference>
<evidence type="ECO:0000313" key="7">
    <source>
        <dbReference type="EMBL" id="TBL66087.1"/>
    </source>
</evidence>
<dbReference type="AlphaFoldDB" id="A0ABD7Q262"/>
<evidence type="ECO:0000256" key="4">
    <source>
        <dbReference type="ARBA" id="ARBA00023263"/>
    </source>
</evidence>
<dbReference type="PANTHER" id="PTHR33420">
    <property type="entry name" value="FIMBRIAL SUBUNIT ELFA-RELATED"/>
    <property type="match status" value="1"/>
</dbReference>
<feature type="domain" description="Fimbrial-type adhesion" evidence="6">
    <location>
        <begin position="25"/>
        <end position="163"/>
    </location>
</feature>
<dbReference type="Pfam" id="PF00419">
    <property type="entry name" value="Fimbrial"/>
    <property type="match status" value="1"/>
</dbReference>
<keyword evidence="4" id="KW-0281">Fimbrium</keyword>
<feature type="signal peptide" evidence="5">
    <location>
        <begin position="1"/>
        <end position="18"/>
    </location>
</feature>
<comment type="subcellular location">
    <subcellularLocation>
        <location evidence="1">Fimbrium</location>
    </subcellularLocation>
</comment>
<evidence type="ECO:0000256" key="5">
    <source>
        <dbReference type="SAM" id="SignalP"/>
    </source>
</evidence>
<comment type="similarity">
    <text evidence="2">Belongs to the fimbrial protein family.</text>
</comment>